<evidence type="ECO:0000256" key="6">
    <source>
        <dbReference type="ARBA" id="ARBA00022989"/>
    </source>
</evidence>
<dbReference type="SMART" id="SM00665">
    <property type="entry name" value="B561"/>
    <property type="match status" value="1"/>
</dbReference>
<dbReference type="InterPro" id="IPR005018">
    <property type="entry name" value="DOMON_domain"/>
</dbReference>
<accession>A0A914EA85</accession>
<keyword evidence="7 8" id="KW-0472">Membrane</keyword>
<feature type="transmembrane region" description="Helical" evidence="8">
    <location>
        <begin position="225"/>
        <end position="244"/>
    </location>
</feature>
<evidence type="ECO:0000256" key="3">
    <source>
        <dbReference type="ARBA" id="ARBA00022692"/>
    </source>
</evidence>
<sequence length="424" mass="47640">MSVVCYAPSEDKSDAVVIELATKHIENVNKYVAVGFSNDLEMGDEPVSTCSFADNNVTVHLTRNLAQPKTNQPSDEKLLQPISSGHENGLLYCKFLQNTNKNLSSTPELPDLSRPYFLFIARGPIRNPSEPSKISIHSLNQNSIDFPQITPSQINLLEASPSRTTSTAAQPTDYKFLLVRFHGLLMVIAWLFLLAIGIFSARYMRELWPTTTPMGLKIWFHIHRTLNFVAVCCLVVSTILVFIAKDITWKGPWFGREQERNLSWGSIHSLVGLLAVIGGVAQPFIALTRCGVDHPRRPIFNWVHRIIGLVAFVLATIAIFIAVIRFKRYWADPTWSLICLIVYCLLVIGVVVAIEWHRIRHQTRPHPGGFEMRTKGGRHNYMDLHSSSSQIDDQQVKRATIGSFAAFVLVAGVFTGILFYMLLP</sequence>
<dbReference type="InterPro" id="IPR006593">
    <property type="entry name" value="Cyt_b561/ferric_Rdtase_TM"/>
</dbReference>
<comment type="subcellular location">
    <subcellularLocation>
        <location evidence="1">Membrane</location>
    </subcellularLocation>
</comment>
<feature type="transmembrane region" description="Helical" evidence="8">
    <location>
        <begin position="299"/>
        <end position="323"/>
    </location>
</feature>
<keyword evidence="4" id="KW-0732">Signal</keyword>
<feature type="transmembrane region" description="Helical" evidence="8">
    <location>
        <begin position="335"/>
        <end position="354"/>
    </location>
</feature>
<dbReference type="Proteomes" id="UP000887540">
    <property type="component" value="Unplaced"/>
</dbReference>
<evidence type="ECO:0000256" key="1">
    <source>
        <dbReference type="ARBA" id="ARBA00004370"/>
    </source>
</evidence>
<dbReference type="Gene3D" id="1.20.120.1770">
    <property type="match status" value="1"/>
</dbReference>
<feature type="domain" description="Cytochrome b561" evidence="9">
    <location>
        <begin position="146"/>
        <end position="357"/>
    </location>
</feature>
<keyword evidence="3 8" id="KW-0812">Transmembrane</keyword>
<dbReference type="PROSITE" id="PS50939">
    <property type="entry name" value="CYTOCHROME_B561"/>
    <property type="match status" value="1"/>
</dbReference>
<keyword evidence="5" id="KW-0249">Electron transport</keyword>
<feature type="transmembrane region" description="Helical" evidence="8">
    <location>
        <begin position="404"/>
        <end position="423"/>
    </location>
</feature>
<dbReference type="CDD" id="cd08760">
    <property type="entry name" value="Cyt_b561_FRRS1_like"/>
    <property type="match status" value="1"/>
</dbReference>
<keyword evidence="10" id="KW-1185">Reference proteome</keyword>
<dbReference type="AlphaFoldDB" id="A0A914EA85"/>
<dbReference type="PANTHER" id="PTHR23130:SF171">
    <property type="entry name" value="OS01G0895300 PROTEIN"/>
    <property type="match status" value="1"/>
</dbReference>
<dbReference type="Pfam" id="PF03188">
    <property type="entry name" value="Cytochrom_B561"/>
    <property type="match status" value="1"/>
</dbReference>
<organism evidence="10 11">
    <name type="scientific">Acrobeloides nanus</name>
    <dbReference type="NCBI Taxonomy" id="290746"/>
    <lineage>
        <taxon>Eukaryota</taxon>
        <taxon>Metazoa</taxon>
        <taxon>Ecdysozoa</taxon>
        <taxon>Nematoda</taxon>
        <taxon>Chromadorea</taxon>
        <taxon>Rhabditida</taxon>
        <taxon>Tylenchina</taxon>
        <taxon>Cephalobomorpha</taxon>
        <taxon>Cephaloboidea</taxon>
        <taxon>Cephalobidae</taxon>
        <taxon>Acrobeloides</taxon>
    </lineage>
</organism>
<dbReference type="GO" id="GO:0016020">
    <property type="term" value="C:membrane"/>
    <property type="evidence" value="ECO:0007669"/>
    <property type="project" value="UniProtKB-SubCell"/>
</dbReference>
<evidence type="ECO:0000313" key="11">
    <source>
        <dbReference type="WBParaSite" id="ACRNAN_scaffold6808.g18706.t1"/>
    </source>
</evidence>
<reference evidence="11" key="1">
    <citation type="submission" date="2022-11" db="UniProtKB">
        <authorList>
            <consortium name="WormBaseParasite"/>
        </authorList>
    </citation>
    <scope>IDENTIFICATION</scope>
</reference>
<evidence type="ECO:0000256" key="7">
    <source>
        <dbReference type="ARBA" id="ARBA00023136"/>
    </source>
</evidence>
<feature type="transmembrane region" description="Helical" evidence="8">
    <location>
        <begin position="181"/>
        <end position="204"/>
    </location>
</feature>
<dbReference type="Pfam" id="PF03351">
    <property type="entry name" value="DOMON"/>
    <property type="match status" value="1"/>
</dbReference>
<keyword evidence="6 8" id="KW-1133">Transmembrane helix</keyword>
<dbReference type="PANTHER" id="PTHR23130">
    <property type="entry name" value="CYTOCHROME B561 AND DOMON DOMAIN-CONTAINING PROTEIN"/>
    <property type="match status" value="1"/>
</dbReference>
<evidence type="ECO:0000259" key="9">
    <source>
        <dbReference type="PROSITE" id="PS50939"/>
    </source>
</evidence>
<keyword evidence="2" id="KW-0813">Transport</keyword>
<feature type="transmembrane region" description="Helical" evidence="8">
    <location>
        <begin position="264"/>
        <end position="287"/>
    </location>
</feature>
<protein>
    <submittedName>
        <fullName evidence="11">Cytochrome b561 domain-containing protein</fullName>
    </submittedName>
</protein>
<evidence type="ECO:0000256" key="2">
    <source>
        <dbReference type="ARBA" id="ARBA00022448"/>
    </source>
</evidence>
<evidence type="ECO:0000256" key="8">
    <source>
        <dbReference type="SAM" id="Phobius"/>
    </source>
</evidence>
<evidence type="ECO:0000256" key="5">
    <source>
        <dbReference type="ARBA" id="ARBA00022982"/>
    </source>
</evidence>
<proteinExistence type="predicted"/>
<dbReference type="WBParaSite" id="ACRNAN_scaffold6808.g18706.t1">
    <property type="protein sequence ID" value="ACRNAN_scaffold6808.g18706.t1"/>
    <property type="gene ID" value="ACRNAN_scaffold6808.g18706"/>
</dbReference>
<name>A0A914EA85_9BILA</name>
<evidence type="ECO:0000313" key="10">
    <source>
        <dbReference type="Proteomes" id="UP000887540"/>
    </source>
</evidence>
<evidence type="ECO:0000256" key="4">
    <source>
        <dbReference type="ARBA" id="ARBA00022729"/>
    </source>
</evidence>